<name>A0A212CYE9_CEREH</name>
<reference evidence="1 2" key="1">
    <citation type="journal article" date="2018" name="Mol. Genet. Genomics">
        <title>The red deer Cervus elaphus genome CerEla1.0: sequencing, annotating, genes, and chromosomes.</title>
        <authorList>
            <person name="Bana N.A."/>
            <person name="Nyiri A."/>
            <person name="Nagy J."/>
            <person name="Frank K."/>
            <person name="Nagy T."/>
            <person name="Steger V."/>
            <person name="Schiller M."/>
            <person name="Lakatos P."/>
            <person name="Sugar L."/>
            <person name="Horn P."/>
            <person name="Barta E."/>
            <person name="Orosz L."/>
        </authorList>
    </citation>
    <scope>NUCLEOTIDE SEQUENCE [LARGE SCALE GENOMIC DNA]</scope>
    <source>
        <strain evidence="1">Hungarian</strain>
    </source>
</reference>
<gene>
    <name evidence="1" type="ORF">Celaphus_00006762</name>
</gene>
<comment type="caution">
    <text evidence="1">The sequence shown here is derived from an EMBL/GenBank/DDBJ whole genome shotgun (WGS) entry which is preliminary data.</text>
</comment>
<organism evidence="1 2">
    <name type="scientific">Cervus elaphus hippelaphus</name>
    <name type="common">European red deer</name>
    <dbReference type="NCBI Taxonomy" id="46360"/>
    <lineage>
        <taxon>Eukaryota</taxon>
        <taxon>Metazoa</taxon>
        <taxon>Chordata</taxon>
        <taxon>Craniata</taxon>
        <taxon>Vertebrata</taxon>
        <taxon>Euteleostomi</taxon>
        <taxon>Mammalia</taxon>
        <taxon>Eutheria</taxon>
        <taxon>Laurasiatheria</taxon>
        <taxon>Artiodactyla</taxon>
        <taxon>Ruminantia</taxon>
        <taxon>Pecora</taxon>
        <taxon>Cervidae</taxon>
        <taxon>Cervinae</taxon>
        <taxon>Cervus</taxon>
    </lineage>
</organism>
<protein>
    <submittedName>
        <fullName evidence="1">Uncharacterized protein</fullName>
    </submittedName>
</protein>
<dbReference type="EMBL" id="MKHE01000010">
    <property type="protein sequence ID" value="OWK11011.1"/>
    <property type="molecule type" value="Genomic_DNA"/>
</dbReference>
<feature type="non-terminal residue" evidence="1">
    <location>
        <position position="76"/>
    </location>
</feature>
<dbReference type="AlphaFoldDB" id="A0A212CYE9"/>
<evidence type="ECO:0000313" key="2">
    <source>
        <dbReference type="Proteomes" id="UP000242450"/>
    </source>
</evidence>
<sequence length="76" mass="8084">MRRGGRTAGRGLFTSCSGAESRSRLARLSAAAQSGCRRPRSSRAWHFVLSAARRDADARAVALAGTANWGYDSDGQ</sequence>
<accession>A0A212CYE9</accession>
<keyword evidence="2" id="KW-1185">Reference proteome</keyword>
<evidence type="ECO:0000313" key="1">
    <source>
        <dbReference type="EMBL" id="OWK11011.1"/>
    </source>
</evidence>
<proteinExistence type="predicted"/>
<dbReference type="Proteomes" id="UP000242450">
    <property type="component" value="Chromosome 10"/>
</dbReference>